<name>A0A177HLM5_9ACTN</name>
<dbReference type="STRING" id="1716141.STSP_52750"/>
<feature type="compositionally biased region" description="Basic and acidic residues" evidence="1">
    <location>
        <begin position="16"/>
        <end position="37"/>
    </location>
</feature>
<accession>A0A177HLM5</accession>
<evidence type="ECO:0000256" key="1">
    <source>
        <dbReference type="SAM" id="MobiDB-lite"/>
    </source>
</evidence>
<evidence type="ECO:0000313" key="2">
    <source>
        <dbReference type="EMBL" id="OAH11327.1"/>
    </source>
</evidence>
<feature type="region of interest" description="Disordered" evidence="1">
    <location>
        <begin position="1"/>
        <end position="63"/>
    </location>
</feature>
<dbReference type="AlphaFoldDB" id="A0A177HLM5"/>
<dbReference type="PATRIC" id="fig|1716141.3.peg.5547"/>
<keyword evidence="3" id="KW-1185">Reference proteome</keyword>
<gene>
    <name evidence="2" type="ORF">STSP_52750</name>
</gene>
<reference evidence="2 3" key="1">
    <citation type="submission" date="2015-12" db="EMBL/GenBank/DDBJ databases">
        <title>Genome sequence of Streptomyces sp. G25.</title>
        <authorList>
            <person name="Poehlein A."/>
            <person name="Roettig A."/>
            <person name="Hiessl S."/>
            <person name="Hauschild P."/>
            <person name="Schauer J."/>
            <person name="Madkour M.H."/>
            <person name="Al-Ansari A.M."/>
            <person name="Almakishah N.H."/>
            <person name="Steinbuechel A."/>
            <person name="Daniel R."/>
        </authorList>
    </citation>
    <scope>NUCLEOTIDE SEQUENCE [LARGE SCALE GENOMIC DNA]</scope>
    <source>
        <strain evidence="3">G25(2015)</strain>
    </source>
</reference>
<dbReference type="EMBL" id="LOHS01000111">
    <property type="protein sequence ID" value="OAH11327.1"/>
    <property type="molecule type" value="Genomic_DNA"/>
</dbReference>
<dbReference type="Proteomes" id="UP000077381">
    <property type="component" value="Unassembled WGS sequence"/>
</dbReference>
<sequence>MTTPSRRLKSLPNTPPRRDSVNSAVRPDRVGGREKVARQGVLSALRGEQRPPSQPPGDGRSPVAWLHICAPRGAKPTATSWCACGRDRSAVGHRKVLALIDDHTAHRDACPLRTTQEGRNAA</sequence>
<comment type="caution">
    <text evidence="2">The sequence shown here is derived from an EMBL/GenBank/DDBJ whole genome shotgun (WGS) entry which is preliminary data.</text>
</comment>
<organism evidence="2 3">
    <name type="scientific">Streptomyces jeddahensis</name>
    <dbReference type="NCBI Taxonomy" id="1716141"/>
    <lineage>
        <taxon>Bacteria</taxon>
        <taxon>Bacillati</taxon>
        <taxon>Actinomycetota</taxon>
        <taxon>Actinomycetes</taxon>
        <taxon>Kitasatosporales</taxon>
        <taxon>Streptomycetaceae</taxon>
        <taxon>Streptomyces</taxon>
    </lineage>
</organism>
<proteinExistence type="predicted"/>
<evidence type="ECO:0000313" key="3">
    <source>
        <dbReference type="Proteomes" id="UP000077381"/>
    </source>
</evidence>
<protein>
    <submittedName>
        <fullName evidence="2">Uncharacterized protein</fullName>
    </submittedName>
</protein>